<sequence length="264" mass="27239">MSGIDSGSAFRSAGPDKTPRGRLIAALLVAGSLGTIAVIMAALLTYLAPPAPQPDVQADGAELSLTNMAEAGYFAPVVGPGGPGVLLTAAQPSAPPPAPAVRPVAGFAKNSKVRPSRIVIPSIGVSAPLTSLGLQPSGAVQAPSKSRPNLAGWYKHGPEPGETGPAVILGHVSTKRGAAVFNRVKDLQKGRKIRVVRSNGTVAEFTVSGIEQVRKDAFPTQRVYGNVNRAELRLVTCGGVLNAKDHSYSDNIIVYATLSAKRAR</sequence>
<feature type="transmembrane region" description="Helical" evidence="2">
    <location>
        <begin position="21"/>
        <end position="47"/>
    </location>
</feature>
<dbReference type="STRING" id="504805.SAMN05421505_14127"/>
<dbReference type="OrthoDB" id="525039at2"/>
<evidence type="ECO:0000313" key="3">
    <source>
        <dbReference type="EMBL" id="SDI26569.1"/>
    </source>
</evidence>
<keyword evidence="1" id="KW-0378">Hydrolase</keyword>
<dbReference type="CDD" id="cd05829">
    <property type="entry name" value="Sortase_F"/>
    <property type="match status" value="1"/>
</dbReference>
<dbReference type="EMBL" id="FNCN01000041">
    <property type="protein sequence ID" value="SDI26569.1"/>
    <property type="molecule type" value="Genomic_DNA"/>
</dbReference>
<keyword evidence="2" id="KW-1133">Transmembrane helix</keyword>
<dbReference type="NCBIfam" id="NF033748">
    <property type="entry name" value="class_F_sortase"/>
    <property type="match status" value="1"/>
</dbReference>
<dbReference type="AlphaFoldDB" id="A0A1G8J5P1"/>
<reference evidence="3 4" key="1">
    <citation type="submission" date="2016-10" db="EMBL/GenBank/DDBJ databases">
        <authorList>
            <person name="de Groot N.N."/>
        </authorList>
    </citation>
    <scope>NUCLEOTIDE SEQUENCE [LARGE SCALE GENOMIC DNA]</scope>
    <source>
        <strain evidence="3 4">CPCC 201354</strain>
    </source>
</reference>
<dbReference type="InterPro" id="IPR005754">
    <property type="entry name" value="Sortase"/>
</dbReference>
<dbReference type="Proteomes" id="UP000198923">
    <property type="component" value="Unassembled WGS sequence"/>
</dbReference>
<keyword evidence="4" id="KW-1185">Reference proteome</keyword>
<organism evidence="3 4">
    <name type="scientific">Sinosporangium album</name>
    <dbReference type="NCBI Taxonomy" id="504805"/>
    <lineage>
        <taxon>Bacteria</taxon>
        <taxon>Bacillati</taxon>
        <taxon>Actinomycetota</taxon>
        <taxon>Actinomycetes</taxon>
        <taxon>Streptosporangiales</taxon>
        <taxon>Streptosporangiaceae</taxon>
        <taxon>Sinosporangium</taxon>
    </lineage>
</organism>
<name>A0A1G8J5P1_9ACTN</name>
<dbReference type="Pfam" id="PF04203">
    <property type="entry name" value="Sortase"/>
    <property type="match status" value="1"/>
</dbReference>
<proteinExistence type="predicted"/>
<dbReference type="SUPFAM" id="SSF63817">
    <property type="entry name" value="Sortase"/>
    <property type="match status" value="1"/>
</dbReference>
<evidence type="ECO:0000256" key="2">
    <source>
        <dbReference type="SAM" id="Phobius"/>
    </source>
</evidence>
<keyword evidence="2" id="KW-0812">Transmembrane</keyword>
<dbReference type="GO" id="GO:0016787">
    <property type="term" value="F:hydrolase activity"/>
    <property type="evidence" value="ECO:0007669"/>
    <property type="project" value="UniProtKB-KW"/>
</dbReference>
<dbReference type="Gene3D" id="2.40.260.10">
    <property type="entry name" value="Sortase"/>
    <property type="match status" value="1"/>
</dbReference>
<dbReference type="InterPro" id="IPR023365">
    <property type="entry name" value="Sortase_dom-sf"/>
</dbReference>
<protein>
    <submittedName>
        <fullName evidence="3">LPXTG-site transpeptidase (Sortase) family protein</fullName>
    </submittedName>
</protein>
<evidence type="ECO:0000313" key="4">
    <source>
        <dbReference type="Proteomes" id="UP000198923"/>
    </source>
</evidence>
<dbReference type="RefSeq" id="WP_093174880.1">
    <property type="nucleotide sequence ID" value="NZ_FNCN01000041.1"/>
</dbReference>
<gene>
    <name evidence="3" type="ORF">SAMN05421505_14127</name>
</gene>
<evidence type="ECO:0000256" key="1">
    <source>
        <dbReference type="ARBA" id="ARBA00022801"/>
    </source>
</evidence>
<keyword evidence="2" id="KW-0472">Membrane</keyword>
<accession>A0A1G8J5P1</accession>
<dbReference type="InterPro" id="IPR042001">
    <property type="entry name" value="Sortase_F"/>
</dbReference>